<evidence type="ECO:0008006" key="12">
    <source>
        <dbReference type="Google" id="ProtNLM"/>
    </source>
</evidence>
<dbReference type="InterPro" id="IPR043130">
    <property type="entry name" value="CDP-OH_PTrfase_TM_dom"/>
</dbReference>
<dbReference type="EMBL" id="JALJOR010000005">
    <property type="protein sequence ID" value="KAK9816868.1"/>
    <property type="molecule type" value="Genomic_DNA"/>
</dbReference>
<organism evidence="10 11">
    <name type="scientific">[Myrmecia] bisecta</name>
    <dbReference type="NCBI Taxonomy" id="41462"/>
    <lineage>
        <taxon>Eukaryota</taxon>
        <taxon>Viridiplantae</taxon>
        <taxon>Chlorophyta</taxon>
        <taxon>core chlorophytes</taxon>
        <taxon>Trebouxiophyceae</taxon>
        <taxon>Trebouxiales</taxon>
        <taxon>Trebouxiaceae</taxon>
        <taxon>Myrmecia</taxon>
    </lineage>
</organism>
<dbReference type="GO" id="GO:0016020">
    <property type="term" value="C:membrane"/>
    <property type="evidence" value="ECO:0007669"/>
    <property type="project" value="UniProtKB-SubCell"/>
</dbReference>
<evidence type="ECO:0000313" key="11">
    <source>
        <dbReference type="Proteomes" id="UP001489004"/>
    </source>
</evidence>
<keyword evidence="4 9" id="KW-1133">Transmembrane helix</keyword>
<evidence type="ECO:0000256" key="7">
    <source>
        <dbReference type="ARBA" id="ARBA00023264"/>
    </source>
</evidence>
<evidence type="ECO:0000256" key="9">
    <source>
        <dbReference type="SAM" id="Phobius"/>
    </source>
</evidence>
<name>A0AAW1Q7C6_9CHLO</name>
<accession>A0AAW1Q7C6</accession>
<dbReference type="AlphaFoldDB" id="A0AAW1Q7C6"/>
<dbReference type="PANTHER" id="PTHR15362:SF13">
    <property type="entry name" value="SI:CH1073-145M9.1"/>
    <property type="match status" value="1"/>
</dbReference>
<evidence type="ECO:0000256" key="1">
    <source>
        <dbReference type="ARBA" id="ARBA00004141"/>
    </source>
</evidence>
<comment type="similarity">
    <text evidence="8">Belongs to the CDP-alcohol phosphatidyltransferase class-I family.</text>
</comment>
<keyword evidence="7" id="KW-1208">Phospholipid metabolism</keyword>
<dbReference type="PANTHER" id="PTHR15362">
    <property type="entry name" value="PHOSPHATIDYLINOSITOL SYNTHASE"/>
    <property type="match status" value="1"/>
</dbReference>
<dbReference type="InterPro" id="IPR048254">
    <property type="entry name" value="CDP_ALCOHOL_P_TRANSF_CS"/>
</dbReference>
<evidence type="ECO:0000256" key="5">
    <source>
        <dbReference type="ARBA" id="ARBA00023098"/>
    </source>
</evidence>
<keyword evidence="2 8" id="KW-0808">Transferase</keyword>
<gene>
    <name evidence="10" type="ORF">WJX72_006323</name>
</gene>
<keyword evidence="5" id="KW-0443">Lipid metabolism</keyword>
<evidence type="ECO:0000256" key="2">
    <source>
        <dbReference type="ARBA" id="ARBA00022679"/>
    </source>
</evidence>
<feature type="transmembrane region" description="Helical" evidence="9">
    <location>
        <begin position="169"/>
        <end position="195"/>
    </location>
</feature>
<dbReference type="PROSITE" id="PS00379">
    <property type="entry name" value="CDP_ALCOHOL_P_TRANSF"/>
    <property type="match status" value="1"/>
</dbReference>
<keyword evidence="3 9" id="KW-0812">Transmembrane</keyword>
<dbReference type="Gene3D" id="1.20.120.1760">
    <property type="match status" value="1"/>
</dbReference>
<feature type="transmembrane region" description="Helical" evidence="9">
    <location>
        <begin position="20"/>
        <end position="41"/>
    </location>
</feature>
<evidence type="ECO:0000256" key="8">
    <source>
        <dbReference type="RuleBase" id="RU003750"/>
    </source>
</evidence>
<dbReference type="GO" id="GO:0016780">
    <property type="term" value="F:phosphotransferase activity, for other substituted phosphate groups"/>
    <property type="evidence" value="ECO:0007669"/>
    <property type="project" value="InterPro"/>
</dbReference>
<keyword evidence="11" id="KW-1185">Reference proteome</keyword>
<dbReference type="GO" id="GO:0008654">
    <property type="term" value="P:phospholipid biosynthetic process"/>
    <property type="evidence" value="ECO:0007669"/>
    <property type="project" value="InterPro"/>
</dbReference>
<comment type="caution">
    <text evidence="10">The sequence shown here is derived from an EMBL/GenBank/DDBJ whole genome shotgun (WGS) entry which is preliminary data.</text>
</comment>
<evidence type="ECO:0000256" key="4">
    <source>
        <dbReference type="ARBA" id="ARBA00022989"/>
    </source>
</evidence>
<proteinExistence type="inferred from homology"/>
<sequence length="213" mass="22803">MVKAQLQQHGKPPRPSAAQVLLYIPNIVGYVRLSLLLAACCTKSTITLRLFLANFLLDGLDGYLARRLQQTSAFGAFLDVFVDVLSRGTLWAWALEGPVAAVPILLEGITFTCTHKAGGAAWKIGCFADAPGWVRAVMANGFKTPLGALTVVGLMGCPLWFWARRFAPTSVLALPAVGCIVIAGRCLAAAVELWVIARHLAALVNEPPQEHDA</sequence>
<evidence type="ECO:0000313" key="10">
    <source>
        <dbReference type="EMBL" id="KAK9816868.1"/>
    </source>
</evidence>
<keyword evidence="6 9" id="KW-0472">Membrane</keyword>
<reference evidence="10 11" key="1">
    <citation type="journal article" date="2024" name="Nat. Commun.">
        <title>Phylogenomics reveals the evolutionary origins of lichenization in chlorophyte algae.</title>
        <authorList>
            <person name="Puginier C."/>
            <person name="Libourel C."/>
            <person name="Otte J."/>
            <person name="Skaloud P."/>
            <person name="Haon M."/>
            <person name="Grisel S."/>
            <person name="Petersen M."/>
            <person name="Berrin J.G."/>
            <person name="Delaux P.M."/>
            <person name="Dal Grande F."/>
            <person name="Keller J."/>
        </authorList>
    </citation>
    <scope>NUCLEOTIDE SEQUENCE [LARGE SCALE GENOMIC DNA]</scope>
    <source>
        <strain evidence="10 11">SAG 2043</strain>
    </source>
</reference>
<comment type="subcellular location">
    <subcellularLocation>
        <location evidence="1">Membrane</location>
        <topology evidence="1">Multi-pass membrane protein</topology>
    </subcellularLocation>
</comment>
<dbReference type="Pfam" id="PF01066">
    <property type="entry name" value="CDP-OH_P_transf"/>
    <property type="match status" value="1"/>
</dbReference>
<dbReference type="Proteomes" id="UP001489004">
    <property type="component" value="Unassembled WGS sequence"/>
</dbReference>
<evidence type="ECO:0000256" key="3">
    <source>
        <dbReference type="ARBA" id="ARBA00022692"/>
    </source>
</evidence>
<protein>
    <recommendedName>
        <fullName evidence="12">CDP-diacylglycerol--inositol 3-phosphatidyltransferase</fullName>
    </recommendedName>
</protein>
<dbReference type="InterPro" id="IPR000462">
    <property type="entry name" value="CDP-OH_P_trans"/>
</dbReference>
<feature type="transmembrane region" description="Helical" evidence="9">
    <location>
        <begin position="145"/>
        <end position="163"/>
    </location>
</feature>
<evidence type="ECO:0000256" key="6">
    <source>
        <dbReference type="ARBA" id="ARBA00023136"/>
    </source>
</evidence>